<dbReference type="RefSeq" id="XP_004183838.1">
    <property type="nucleotide sequence ID" value="XM_004183790.1"/>
</dbReference>
<evidence type="ECO:0000313" key="3">
    <source>
        <dbReference type="Proteomes" id="UP000014680"/>
    </source>
</evidence>
<protein>
    <submittedName>
        <fullName evidence="2">Uncharacterized protein</fullName>
    </submittedName>
</protein>
<dbReference type="Proteomes" id="UP000014680">
    <property type="component" value="Unassembled WGS sequence"/>
</dbReference>
<reference evidence="2 3" key="1">
    <citation type="submission" date="2012-10" db="EMBL/GenBank/DDBJ databases">
        <authorList>
            <person name="Zafar N."/>
            <person name="Inman J."/>
            <person name="Hall N."/>
            <person name="Lorenzi H."/>
            <person name="Caler E."/>
        </authorList>
    </citation>
    <scope>NUCLEOTIDE SEQUENCE [LARGE SCALE GENOMIC DNA]</scope>
    <source>
        <strain evidence="2 3">IP1</strain>
    </source>
</reference>
<dbReference type="GeneID" id="14883622"/>
<feature type="transmembrane region" description="Helical" evidence="1">
    <location>
        <begin position="7"/>
        <end position="26"/>
    </location>
</feature>
<feature type="transmembrane region" description="Helical" evidence="1">
    <location>
        <begin position="74"/>
        <end position="100"/>
    </location>
</feature>
<evidence type="ECO:0000313" key="2">
    <source>
        <dbReference type="EMBL" id="ELP84492.1"/>
    </source>
</evidence>
<dbReference type="EMBL" id="KB207112">
    <property type="protein sequence ID" value="ELP84492.1"/>
    <property type="molecule type" value="Genomic_DNA"/>
</dbReference>
<dbReference type="KEGG" id="eiv:EIN_169070"/>
<organism evidence="2 3">
    <name type="scientific">Entamoeba invadens IP1</name>
    <dbReference type="NCBI Taxonomy" id="370355"/>
    <lineage>
        <taxon>Eukaryota</taxon>
        <taxon>Amoebozoa</taxon>
        <taxon>Evosea</taxon>
        <taxon>Archamoebae</taxon>
        <taxon>Mastigamoebida</taxon>
        <taxon>Entamoebidae</taxon>
        <taxon>Entamoeba</taxon>
    </lineage>
</organism>
<dbReference type="OMA" id="CGWKSIR"/>
<keyword evidence="1" id="KW-0472">Membrane</keyword>
<proteinExistence type="predicted"/>
<feature type="transmembrane region" description="Helical" evidence="1">
    <location>
        <begin position="164"/>
        <end position="184"/>
    </location>
</feature>
<gene>
    <name evidence="2" type="ORF">EIN_169070</name>
</gene>
<dbReference type="OrthoDB" id="30012at2759"/>
<keyword evidence="1" id="KW-0812">Transmembrane</keyword>
<name>A0A0A1TVM4_ENTIV</name>
<feature type="transmembrane region" description="Helical" evidence="1">
    <location>
        <begin position="46"/>
        <end position="67"/>
    </location>
</feature>
<dbReference type="AlphaFoldDB" id="A0A0A1TVM4"/>
<dbReference type="VEuPathDB" id="AmoebaDB:EIN_169070"/>
<accession>A0A0A1TVM4</accession>
<sequence>MDVSNTMCFFLIFFLYFVCGAVVSLHGLTRFVTGYSLWPIVHSPNVIGLLTLFTGIYMALSSVSTLISLSRKTYIAGVISLALFVIVAFLLSVIMVVSGIDYTVLKVDKVGSAELQIIEEQFSCCSWKGPISKNCISEVGKKLNQNCYTVVGKNVISMFGTDTFFATIFLAFTLFLIFVAFQNLKSEQNKLMHRRKRDE</sequence>
<keyword evidence="1" id="KW-1133">Transmembrane helix</keyword>
<keyword evidence="3" id="KW-1185">Reference proteome</keyword>
<evidence type="ECO:0000256" key="1">
    <source>
        <dbReference type="SAM" id="Phobius"/>
    </source>
</evidence>